<evidence type="ECO:0000256" key="3">
    <source>
        <dbReference type="ARBA" id="ARBA00023002"/>
    </source>
</evidence>
<dbReference type="Proteomes" id="UP000030907">
    <property type="component" value="Chromosome"/>
</dbReference>
<evidence type="ECO:0000313" key="6">
    <source>
        <dbReference type="Proteomes" id="UP000030907"/>
    </source>
</evidence>
<dbReference type="GO" id="GO:0005829">
    <property type="term" value="C:cytosol"/>
    <property type="evidence" value="ECO:0007669"/>
    <property type="project" value="TreeGrafter"/>
</dbReference>
<dbReference type="GO" id="GO:0016628">
    <property type="term" value="F:oxidoreductase activity, acting on the CH-CH group of donors, NAD or NADP as acceptor"/>
    <property type="evidence" value="ECO:0007669"/>
    <property type="project" value="UniProtKB-ARBA"/>
</dbReference>
<dbReference type="EMBL" id="CP009122">
    <property type="protein sequence ID" value="AJA09504.1"/>
    <property type="molecule type" value="Genomic_DNA"/>
</dbReference>
<dbReference type="InterPro" id="IPR001155">
    <property type="entry name" value="OxRdtase_FMN_N"/>
</dbReference>
<reference evidence="5 6" key="1">
    <citation type="journal article" date="2015" name="Int. J. Syst. Evol. Microbiol.">
        <title>Description of Sphingopyxis fribergensis sp. nov. - a soil bacterium with the ability to degrade styrene and phenylacetic acid.</title>
        <authorList>
            <person name="Oelschlagel M."/>
            <person name="Ruckert C."/>
            <person name="Kalinowski J."/>
            <person name="Schmidt G."/>
            <person name="Schlomann M."/>
            <person name="Tischler D."/>
        </authorList>
    </citation>
    <scope>NUCLEOTIDE SEQUENCE [LARGE SCALE GENOMIC DNA]</scope>
    <source>
        <strain evidence="5 6">Kp5.2</strain>
    </source>
</reference>
<evidence type="ECO:0000256" key="2">
    <source>
        <dbReference type="ARBA" id="ARBA00005979"/>
    </source>
</evidence>
<evidence type="ECO:0000313" key="5">
    <source>
        <dbReference type="EMBL" id="AJA09504.1"/>
    </source>
</evidence>
<dbReference type="HOGENOM" id="CLU_012153_0_0_5"/>
<dbReference type="Gene3D" id="3.20.20.70">
    <property type="entry name" value="Aldolase class I"/>
    <property type="match status" value="1"/>
</dbReference>
<dbReference type="SUPFAM" id="SSF51395">
    <property type="entry name" value="FMN-linked oxidoreductases"/>
    <property type="match status" value="1"/>
</dbReference>
<dbReference type="InterPro" id="IPR013785">
    <property type="entry name" value="Aldolase_TIM"/>
</dbReference>
<dbReference type="PANTHER" id="PTHR22893">
    <property type="entry name" value="NADH OXIDOREDUCTASE-RELATED"/>
    <property type="match status" value="1"/>
</dbReference>
<protein>
    <submittedName>
        <fullName evidence="5">N-ethylmaleimide reductase NemA</fullName>
        <ecNumber evidence="5">1.-.-.-</ecNumber>
    </submittedName>
</protein>
<dbReference type="GO" id="GO:0010181">
    <property type="term" value="F:FMN binding"/>
    <property type="evidence" value="ECO:0007669"/>
    <property type="project" value="InterPro"/>
</dbReference>
<comment type="similarity">
    <text evidence="2">Belongs to the NADH:flavin oxidoreductase/NADH oxidase family.</text>
</comment>
<dbReference type="FunFam" id="3.20.20.70:FF:000059">
    <property type="entry name" value="N-ethylmaleimide reductase, FMN-linked"/>
    <property type="match status" value="1"/>
</dbReference>
<dbReference type="EC" id="1.-.-.-" evidence="5"/>
<dbReference type="STRING" id="1515612.SKP52_13080"/>
<dbReference type="Pfam" id="PF00724">
    <property type="entry name" value="Oxidored_FMN"/>
    <property type="match status" value="1"/>
</dbReference>
<dbReference type="AlphaFoldDB" id="A0A0A7PHP2"/>
<dbReference type="InterPro" id="IPR045247">
    <property type="entry name" value="Oye-like"/>
</dbReference>
<feature type="domain" description="NADH:flavin oxidoreductase/NADH oxidase N-terminal" evidence="4">
    <location>
        <begin position="8"/>
        <end position="332"/>
    </location>
</feature>
<sequence>MEPQQTRLFSPLKIGDRTVKNRVVMAPMSRHRAALSGVPTDLNVEYYRQRASAGLLVTEGTAPSAMGRGYLFTPSLYEEAHAKGWRRVADAVHGEGGTIFVQLMHAGRISDPLLLDGETPVAPSAVAPPACEPYDSPWPKPKKPYVVPRELSHADILATIDDFVASARLARDAGLDGVEIHAASGYLPMQFLSTNANLRTDQWGGSIEGRSAFLLALVDAIAAATSPGFVSVKLSPGWNFNQVDDSDPIATYRYLATQLGRRSIAYLHVGNYGIEWDVFGTIRPLFDGPMIFNVGFNRASAISAIEKSGADMVAFGQAFIANPDLVERYRNGWTVNRPHVATYYCQGPDGYIDYPVHANRDAEQQQSADEALVPIMPQ</sequence>
<evidence type="ECO:0000256" key="1">
    <source>
        <dbReference type="ARBA" id="ARBA00001917"/>
    </source>
</evidence>
<evidence type="ECO:0000259" key="4">
    <source>
        <dbReference type="Pfam" id="PF00724"/>
    </source>
</evidence>
<dbReference type="KEGG" id="sphk:SKP52_13080"/>
<proteinExistence type="inferred from homology"/>
<gene>
    <name evidence="5" type="primary">nemA3</name>
    <name evidence="5" type="ORF">SKP52_13080</name>
</gene>
<comment type="cofactor">
    <cofactor evidence="1">
        <name>FMN</name>
        <dbReference type="ChEBI" id="CHEBI:58210"/>
    </cofactor>
</comment>
<dbReference type="OrthoDB" id="9804454at2"/>
<name>A0A0A7PHP2_9SPHN</name>
<dbReference type="CDD" id="cd02933">
    <property type="entry name" value="OYE_like_FMN"/>
    <property type="match status" value="1"/>
</dbReference>
<organism evidence="5 6">
    <name type="scientific">Sphingopyxis fribergensis</name>
    <dbReference type="NCBI Taxonomy" id="1515612"/>
    <lineage>
        <taxon>Bacteria</taxon>
        <taxon>Pseudomonadati</taxon>
        <taxon>Pseudomonadota</taxon>
        <taxon>Alphaproteobacteria</taxon>
        <taxon>Sphingomonadales</taxon>
        <taxon>Sphingomonadaceae</taxon>
        <taxon>Sphingopyxis</taxon>
    </lineage>
</organism>
<keyword evidence="6" id="KW-1185">Reference proteome</keyword>
<keyword evidence="3 5" id="KW-0560">Oxidoreductase</keyword>
<accession>A0A0A7PHP2</accession>
<dbReference type="PANTHER" id="PTHR22893:SF91">
    <property type="entry name" value="NADPH DEHYDROGENASE 2-RELATED"/>
    <property type="match status" value="1"/>
</dbReference>